<evidence type="ECO:0000313" key="1">
    <source>
        <dbReference type="EMBL" id="EEF21881.1"/>
    </source>
</evidence>
<dbReference type="InParanoid" id="B9TQI3"/>
<keyword evidence="2" id="KW-1185">Reference proteome</keyword>
<dbReference type="EMBL" id="EQ998856">
    <property type="protein sequence ID" value="EEF21881.1"/>
    <property type="molecule type" value="Genomic_DNA"/>
</dbReference>
<accession>B9TQI3</accession>
<dbReference type="Proteomes" id="UP000008311">
    <property type="component" value="Unassembled WGS sequence"/>
</dbReference>
<proteinExistence type="predicted"/>
<organism evidence="1 2">
    <name type="scientific">Ricinus communis</name>
    <name type="common">Castor bean</name>
    <dbReference type="NCBI Taxonomy" id="3988"/>
    <lineage>
        <taxon>Eukaryota</taxon>
        <taxon>Viridiplantae</taxon>
        <taxon>Streptophyta</taxon>
        <taxon>Embryophyta</taxon>
        <taxon>Tracheophyta</taxon>
        <taxon>Spermatophyta</taxon>
        <taxon>Magnoliopsida</taxon>
        <taxon>eudicotyledons</taxon>
        <taxon>Gunneridae</taxon>
        <taxon>Pentapetalae</taxon>
        <taxon>rosids</taxon>
        <taxon>fabids</taxon>
        <taxon>Malpighiales</taxon>
        <taxon>Euphorbiaceae</taxon>
        <taxon>Acalyphoideae</taxon>
        <taxon>Acalypheae</taxon>
        <taxon>Ricinus</taxon>
    </lineage>
</organism>
<feature type="non-terminal residue" evidence="1">
    <location>
        <position position="241"/>
    </location>
</feature>
<dbReference type="AlphaFoldDB" id="B9TQI3"/>
<reference evidence="2" key="1">
    <citation type="journal article" date="2010" name="Nat. Biotechnol.">
        <title>Draft genome sequence of the oilseed species Ricinus communis.</title>
        <authorList>
            <person name="Chan A.P."/>
            <person name="Crabtree J."/>
            <person name="Zhao Q."/>
            <person name="Lorenzi H."/>
            <person name="Orvis J."/>
            <person name="Puiu D."/>
            <person name="Melake-Berhan A."/>
            <person name="Jones K.M."/>
            <person name="Redman J."/>
            <person name="Chen G."/>
            <person name="Cahoon E.B."/>
            <person name="Gedil M."/>
            <person name="Stanke M."/>
            <person name="Haas B.J."/>
            <person name="Wortman J.R."/>
            <person name="Fraser-Liggett C.M."/>
            <person name="Ravel J."/>
            <person name="Rabinowicz P.D."/>
        </authorList>
    </citation>
    <scope>NUCLEOTIDE SEQUENCE [LARGE SCALE GENOMIC DNA]</scope>
    <source>
        <strain evidence="2">cv. Hale</strain>
    </source>
</reference>
<sequence>MHRDRDPAAFHHQVIAADAQVRPRGDVLARRLQHELDLGRRMRREGDAGRGAAFEAERRGGAVRHHLPFAGSHVPGRHLGRLRRAAGIVGDHLEVRGRCAGHQDRGLERAFRVVEAPAHRIARPGLVAAQRNSAQPLALEDLVGLVDPVGPPMALGIHVLALRLVRDRRGVERFQISRVAARVPGGPLLEGPALPGLAGERLRPVRAGAKQLDHILVDVLYRGGAALAHPGEDRGQIFPVA</sequence>
<protein>
    <submittedName>
        <fullName evidence="1">Uncharacterized protein</fullName>
    </submittedName>
</protein>
<name>B9TQI3_RICCO</name>
<evidence type="ECO:0000313" key="2">
    <source>
        <dbReference type="Proteomes" id="UP000008311"/>
    </source>
</evidence>
<gene>
    <name evidence="1" type="ORF">RCOM_2023980</name>
</gene>